<organism evidence="2 3">
    <name type="scientific">Portunus trituberculatus</name>
    <name type="common">Swimming crab</name>
    <name type="synonym">Neptunus trituberculatus</name>
    <dbReference type="NCBI Taxonomy" id="210409"/>
    <lineage>
        <taxon>Eukaryota</taxon>
        <taxon>Metazoa</taxon>
        <taxon>Ecdysozoa</taxon>
        <taxon>Arthropoda</taxon>
        <taxon>Crustacea</taxon>
        <taxon>Multicrustacea</taxon>
        <taxon>Malacostraca</taxon>
        <taxon>Eumalacostraca</taxon>
        <taxon>Eucarida</taxon>
        <taxon>Decapoda</taxon>
        <taxon>Pleocyemata</taxon>
        <taxon>Brachyura</taxon>
        <taxon>Eubrachyura</taxon>
        <taxon>Portunoidea</taxon>
        <taxon>Portunidae</taxon>
        <taxon>Portuninae</taxon>
        <taxon>Portunus</taxon>
    </lineage>
</organism>
<keyword evidence="3" id="KW-1185">Reference proteome</keyword>
<dbReference type="EMBL" id="VSRR010093285">
    <property type="protein sequence ID" value="MPC93000.1"/>
    <property type="molecule type" value="Genomic_DNA"/>
</dbReference>
<evidence type="ECO:0000313" key="2">
    <source>
        <dbReference type="EMBL" id="MPC93000.1"/>
    </source>
</evidence>
<protein>
    <submittedName>
        <fullName evidence="2">Uncharacterized protein</fullName>
    </submittedName>
</protein>
<gene>
    <name evidence="2" type="ORF">E2C01_088115</name>
</gene>
<accession>A0A5B7J8C4</accession>
<reference evidence="2 3" key="1">
    <citation type="submission" date="2019-05" db="EMBL/GenBank/DDBJ databases">
        <title>Another draft genome of Portunus trituberculatus and its Hox gene families provides insights of decapod evolution.</title>
        <authorList>
            <person name="Jeong J.-H."/>
            <person name="Song I."/>
            <person name="Kim S."/>
            <person name="Choi T."/>
            <person name="Kim D."/>
            <person name="Ryu S."/>
            <person name="Kim W."/>
        </authorList>
    </citation>
    <scope>NUCLEOTIDE SEQUENCE [LARGE SCALE GENOMIC DNA]</scope>
    <source>
        <tissue evidence="2">Muscle</tissue>
    </source>
</reference>
<name>A0A5B7J8C4_PORTR</name>
<evidence type="ECO:0000313" key="3">
    <source>
        <dbReference type="Proteomes" id="UP000324222"/>
    </source>
</evidence>
<comment type="caution">
    <text evidence="2">The sequence shown here is derived from an EMBL/GenBank/DDBJ whole genome shotgun (WGS) entry which is preliminary data.</text>
</comment>
<feature type="compositionally biased region" description="Basic and acidic residues" evidence="1">
    <location>
        <begin position="17"/>
        <end position="31"/>
    </location>
</feature>
<dbReference type="Proteomes" id="UP000324222">
    <property type="component" value="Unassembled WGS sequence"/>
</dbReference>
<proteinExistence type="predicted"/>
<sequence>MDSEHIQGAVRNGARLDGAERGARGDYRQGL</sequence>
<evidence type="ECO:0000256" key="1">
    <source>
        <dbReference type="SAM" id="MobiDB-lite"/>
    </source>
</evidence>
<dbReference type="AlphaFoldDB" id="A0A5B7J8C4"/>
<feature type="region of interest" description="Disordered" evidence="1">
    <location>
        <begin position="1"/>
        <end position="31"/>
    </location>
</feature>